<feature type="region of interest" description="Disordered" evidence="1">
    <location>
        <begin position="1"/>
        <end position="28"/>
    </location>
</feature>
<comment type="caution">
    <text evidence="2">The sequence shown here is derived from an EMBL/GenBank/DDBJ whole genome shotgun (WGS) entry which is preliminary data.</text>
</comment>
<reference evidence="2" key="1">
    <citation type="submission" date="2021-03" db="EMBL/GenBank/DDBJ databases">
        <authorList>
            <person name="Bekaert M."/>
        </authorList>
    </citation>
    <scope>NUCLEOTIDE SEQUENCE</scope>
</reference>
<gene>
    <name evidence="2" type="ORF">MEDL_30148</name>
</gene>
<accession>A0A8S3SAW9</accession>
<evidence type="ECO:0000256" key="1">
    <source>
        <dbReference type="SAM" id="MobiDB-lite"/>
    </source>
</evidence>
<feature type="compositionally biased region" description="Basic and acidic residues" evidence="1">
    <location>
        <begin position="1"/>
        <end position="12"/>
    </location>
</feature>
<name>A0A8S3SAW9_MYTED</name>
<feature type="compositionally biased region" description="Polar residues" evidence="1">
    <location>
        <begin position="14"/>
        <end position="25"/>
    </location>
</feature>
<organism evidence="2 3">
    <name type="scientific">Mytilus edulis</name>
    <name type="common">Blue mussel</name>
    <dbReference type="NCBI Taxonomy" id="6550"/>
    <lineage>
        <taxon>Eukaryota</taxon>
        <taxon>Metazoa</taxon>
        <taxon>Spiralia</taxon>
        <taxon>Lophotrochozoa</taxon>
        <taxon>Mollusca</taxon>
        <taxon>Bivalvia</taxon>
        <taxon>Autobranchia</taxon>
        <taxon>Pteriomorphia</taxon>
        <taxon>Mytilida</taxon>
        <taxon>Mytiloidea</taxon>
        <taxon>Mytilidae</taxon>
        <taxon>Mytilinae</taxon>
        <taxon>Mytilus</taxon>
    </lineage>
</organism>
<evidence type="ECO:0000313" key="3">
    <source>
        <dbReference type="Proteomes" id="UP000683360"/>
    </source>
</evidence>
<dbReference type="AlphaFoldDB" id="A0A8S3SAW9"/>
<proteinExistence type="predicted"/>
<dbReference type="OrthoDB" id="6193194at2759"/>
<evidence type="ECO:0000313" key="2">
    <source>
        <dbReference type="EMBL" id="CAG2216479.1"/>
    </source>
</evidence>
<protein>
    <submittedName>
        <fullName evidence="2">Uncharacterized protein</fullName>
    </submittedName>
</protein>
<dbReference type="EMBL" id="CAJPWZ010001483">
    <property type="protein sequence ID" value="CAG2216479.1"/>
    <property type="molecule type" value="Genomic_DNA"/>
</dbReference>
<sequence>MLESVGTEKETYHMQGSLSLPSSKGNVPGPSALHGTTSGMLTQPPFKGTDGAYTEYRPTYYTTPAMVPLTSSYVGTPYVAQGTHVSSTPLHIKPAASSESHAASLVLNRPAMYANMESIVQQPPFAFMTPVMTTDQSPKQIDKRRGRMWCRLCIHRRTSPYLTVCLTIPLDD</sequence>
<dbReference type="Proteomes" id="UP000683360">
    <property type="component" value="Unassembled WGS sequence"/>
</dbReference>
<keyword evidence="3" id="KW-1185">Reference proteome</keyword>